<proteinExistence type="predicted"/>
<gene>
    <name evidence="1" type="ORF">NCTC12126_06078</name>
</gene>
<dbReference type="Proteomes" id="UP000351155">
    <property type="component" value="Unassembled WGS sequence"/>
</dbReference>
<protein>
    <submittedName>
        <fullName evidence="1">Uncharacterized protein</fullName>
    </submittedName>
</protein>
<dbReference type="EMBL" id="CAADIW010000078">
    <property type="protein sequence ID" value="VFS44766.1"/>
    <property type="molecule type" value="Genomic_DNA"/>
</dbReference>
<reference evidence="1 2" key="1">
    <citation type="submission" date="2019-03" db="EMBL/GenBank/DDBJ databases">
        <authorList>
            <consortium name="Pathogen Informatics"/>
        </authorList>
    </citation>
    <scope>NUCLEOTIDE SEQUENCE [LARGE SCALE GENOMIC DNA]</scope>
    <source>
        <strain evidence="1 2">NCTC12126</strain>
    </source>
</reference>
<name>A0A484ZAI3_9ENTR</name>
<dbReference type="AlphaFoldDB" id="A0A484ZAI3"/>
<evidence type="ECO:0000313" key="1">
    <source>
        <dbReference type="EMBL" id="VFS44766.1"/>
    </source>
</evidence>
<evidence type="ECO:0000313" key="2">
    <source>
        <dbReference type="Proteomes" id="UP000351155"/>
    </source>
</evidence>
<organism evidence="1 2">
    <name type="scientific">Enterobacter cancerogenus</name>
    <dbReference type="NCBI Taxonomy" id="69218"/>
    <lineage>
        <taxon>Bacteria</taxon>
        <taxon>Pseudomonadati</taxon>
        <taxon>Pseudomonadota</taxon>
        <taxon>Gammaproteobacteria</taxon>
        <taxon>Enterobacterales</taxon>
        <taxon>Enterobacteriaceae</taxon>
        <taxon>Enterobacter</taxon>
        <taxon>Enterobacter cloacae complex</taxon>
    </lineage>
</organism>
<accession>A0A484ZAI3</accession>
<sequence>MLRNVLSGAMYKMHVVAHTFLVCRLPGTRHHFSREIAQGDVMTPLCHQDGSLAFATARIKHTQSLARIVGKKLVEILPEDRLTQLAFSRAINVARKLFRDVIKIAIPHWESSTR</sequence>